<dbReference type="InterPro" id="IPR001387">
    <property type="entry name" value="Cro/C1-type_HTH"/>
</dbReference>
<dbReference type="RefSeq" id="WP_120641193.1">
    <property type="nucleotide sequence ID" value="NZ_RAQU01000380.1"/>
</dbReference>
<evidence type="ECO:0000313" key="2">
    <source>
        <dbReference type="EMBL" id="RKK01005.1"/>
    </source>
</evidence>
<dbReference type="InParanoid" id="A0A3A9J8P5"/>
<dbReference type="Gene3D" id="1.10.260.40">
    <property type="entry name" value="lambda repressor-like DNA-binding domains"/>
    <property type="match status" value="1"/>
</dbReference>
<proteinExistence type="predicted"/>
<comment type="caution">
    <text evidence="2">The sequence shown here is derived from an EMBL/GenBank/DDBJ whole genome shotgun (WGS) entry which is preliminary data.</text>
</comment>
<dbReference type="SUPFAM" id="SSF47413">
    <property type="entry name" value="lambda repressor-like DNA-binding domains"/>
    <property type="match status" value="1"/>
</dbReference>
<keyword evidence="4" id="KW-1185">Reference proteome</keyword>
<dbReference type="InterPro" id="IPR010982">
    <property type="entry name" value="Lambda_DNA-bd_dom_sf"/>
</dbReference>
<evidence type="ECO:0000313" key="4">
    <source>
        <dbReference type="Proteomes" id="UP000274097"/>
    </source>
</evidence>
<evidence type="ECO:0000313" key="5">
    <source>
        <dbReference type="Proteomes" id="UP000278036"/>
    </source>
</evidence>
<evidence type="ECO:0000313" key="3">
    <source>
        <dbReference type="EMBL" id="RMI14191.1"/>
    </source>
</evidence>
<accession>A0A3A9J8P5</accession>
<name>A0A3A9J8P5_9PROT</name>
<dbReference type="Proteomes" id="UP000278036">
    <property type="component" value="Unassembled WGS sequence"/>
</dbReference>
<dbReference type="EMBL" id="RFLX01000128">
    <property type="protein sequence ID" value="RMI14191.1"/>
    <property type="molecule type" value="Genomic_DNA"/>
</dbReference>
<dbReference type="AlphaFoldDB" id="A0A3A9J8P5"/>
<sequence>MNIRPLTTEADYDWALAEVEQYFDNEPAPGTPEADRFNVLSALIENYEAKHWPIEAPDPIEALRFRMEQAGYTQADLARLLGSRSRASEVLARKRGLTMEQAYKLFSEWHIPAEVLIRPYHLS</sequence>
<dbReference type="GO" id="GO:0001046">
    <property type="term" value="F:core promoter sequence-specific DNA binding"/>
    <property type="evidence" value="ECO:0007669"/>
    <property type="project" value="TreeGrafter"/>
</dbReference>
<protein>
    <submittedName>
        <fullName evidence="2">XRE family transcriptional regulator</fullName>
    </submittedName>
</protein>
<evidence type="ECO:0000259" key="1">
    <source>
        <dbReference type="PROSITE" id="PS50943"/>
    </source>
</evidence>
<feature type="domain" description="HTH cro/C1-type" evidence="1">
    <location>
        <begin position="63"/>
        <end position="116"/>
    </location>
</feature>
<dbReference type="PANTHER" id="PTHR40455:SF1">
    <property type="entry name" value="ANTITOXIN HIGA"/>
    <property type="match status" value="1"/>
</dbReference>
<organism evidence="2 5">
    <name type="scientific">Teichococcus wenyumeiae</name>
    <dbReference type="NCBI Taxonomy" id="2478470"/>
    <lineage>
        <taxon>Bacteria</taxon>
        <taxon>Pseudomonadati</taxon>
        <taxon>Pseudomonadota</taxon>
        <taxon>Alphaproteobacteria</taxon>
        <taxon>Acetobacterales</taxon>
        <taxon>Roseomonadaceae</taxon>
        <taxon>Roseomonas</taxon>
    </lineage>
</organism>
<dbReference type="CDD" id="cd00093">
    <property type="entry name" value="HTH_XRE"/>
    <property type="match status" value="1"/>
</dbReference>
<dbReference type="EMBL" id="RAQU01000380">
    <property type="protein sequence ID" value="RKK01005.1"/>
    <property type="molecule type" value="Genomic_DNA"/>
</dbReference>
<reference evidence="2 5" key="1">
    <citation type="submission" date="2018-09" db="EMBL/GenBank/DDBJ databases">
        <title>Roseomonas sp. nov., isolated from feces of Tibetan antelopes in the Qinghai-Tibet plateau, China.</title>
        <authorList>
            <person name="Tian Z."/>
        </authorList>
    </citation>
    <scope>NUCLEOTIDE SEQUENCE [LARGE SCALE GENOMIC DNA]</scope>
    <source>
        <strain evidence="3 4">Z23</strain>
        <strain evidence="2 5">Z24</strain>
    </source>
</reference>
<dbReference type="PANTHER" id="PTHR40455">
    <property type="entry name" value="ANTITOXIN HIGA"/>
    <property type="match status" value="1"/>
</dbReference>
<dbReference type="OrthoDB" id="9796786at2"/>
<dbReference type="Proteomes" id="UP000274097">
    <property type="component" value="Unassembled WGS sequence"/>
</dbReference>
<dbReference type="PROSITE" id="PS50943">
    <property type="entry name" value="HTH_CROC1"/>
    <property type="match status" value="1"/>
</dbReference>
<dbReference type="InterPro" id="IPR039060">
    <property type="entry name" value="Antitox_HigA"/>
</dbReference>
<dbReference type="SMART" id="SM00530">
    <property type="entry name" value="HTH_XRE"/>
    <property type="match status" value="1"/>
</dbReference>
<dbReference type="GO" id="GO:0006355">
    <property type="term" value="P:regulation of DNA-templated transcription"/>
    <property type="evidence" value="ECO:0007669"/>
    <property type="project" value="InterPro"/>
</dbReference>
<gene>
    <name evidence="2" type="ORF">D6Z83_27310</name>
    <name evidence="3" type="ORF">EBE87_28130</name>
</gene>